<organism evidence="2 3">
    <name type="scientific">Paraglaciecola arctica BSs20135</name>
    <dbReference type="NCBI Taxonomy" id="493475"/>
    <lineage>
        <taxon>Bacteria</taxon>
        <taxon>Pseudomonadati</taxon>
        <taxon>Pseudomonadota</taxon>
        <taxon>Gammaproteobacteria</taxon>
        <taxon>Alteromonadales</taxon>
        <taxon>Alteromonadaceae</taxon>
        <taxon>Paraglaciecola</taxon>
    </lineage>
</organism>
<keyword evidence="2" id="KW-0269">Exonuclease</keyword>
<evidence type="ECO:0000259" key="1">
    <source>
        <dbReference type="Pfam" id="PF03372"/>
    </source>
</evidence>
<dbReference type="Pfam" id="PF03372">
    <property type="entry name" value="Exo_endo_phos"/>
    <property type="match status" value="1"/>
</dbReference>
<reference evidence="2 3" key="1">
    <citation type="journal article" date="2017" name="Antonie Van Leeuwenhoek">
        <title>Rhizobium rhizosphaerae sp. nov., a novel species isolated from rice rhizosphere.</title>
        <authorList>
            <person name="Zhao J.J."/>
            <person name="Zhang J."/>
            <person name="Zhang R.J."/>
            <person name="Zhang C.W."/>
            <person name="Yin H.Q."/>
            <person name="Zhang X.X."/>
        </authorList>
    </citation>
    <scope>NUCLEOTIDE SEQUENCE [LARGE SCALE GENOMIC DNA]</scope>
    <source>
        <strain evidence="2 3">BSs20135</strain>
    </source>
</reference>
<dbReference type="SUPFAM" id="SSF56219">
    <property type="entry name" value="DNase I-like"/>
    <property type="match status" value="1"/>
</dbReference>
<keyword evidence="2" id="KW-0378">Hydrolase</keyword>
<comment type="caution">
    <text evidence="2">The sequence shown here is derived from an EMBL/GenBank/DDBJ whole genome shotgun (WGS) entry which is preliminary data.</text>
</comment>
<evidence type="ECO:0000313" key="2">
    <source>
        <dbReference type="EMBL" id="GAC20578.1"/>
    </source>
</evidence>
<dbReference type="Gene3D" id="3.60.10.10">
    <property type="entry name" value="Endonuclease/exonuclease/phosphatase"/>
    <property type="match status" value="1"/>
</dbReference>
<protein>
    <submittedName>
        <fullName evidence="2">Endonuclease/exonuclease/phosphatase family protein</fullName>
    </submittedName>
</protein>
<dbReference type="GO" id="GO:0004527">
    <property type="term" value="F:exonuclease activity"/>
    <property type="evidence" value="ECO:0007669"/>
    <property type="project" value="UniProtKB-KW"/>
</dbReference>
<accession>K6YV32</accession>
<keyword evidence="3" id="KW-1185">Reference proteome</keyword>
<dbReference type="AlphaFoldDB" id="K6YV32"/>
<proteinExistence type="predicted"/>
<dbReference type="GO" id="GO:0004519">
    <property type="term" value="F:endonuclease activity"/>
    <property type="evidence" value="ECO:0007669"/>
    <property type="project" value="UniProtKB-KW"/>
</dbReference>
<name>K6YV32_9ALTE</name>
<evidence type="ECO:0000313" key="3">
    <source>
        <dbReference type="Proteomes" id="UP000006327"/>
    </source>
</evidence>
<dbReference type="InterPro" id="IPR036691">
    <property type="entry name" value="Endo/exonu/phosph_ase_sf"/>
</dbReference>
<keyword evidence="2" id="KW-0540">Nuclease</keyword>
<keyword evidence="2" id="KW-0255">Endonuclease</keyword>
<dbReference type="Proteomes" id="UP000006327">
    <property type="component" value="Unassembled WGS sequence"/>
</dbReference>
<gene>
    <name evidence="2" type="ORF">GARC_3624</name>
</gene>
<dbReference type="InterPro" id="IPR005135">
    <property type="entry name" value="Endo/exonuclease/phosphatase"/>
</dbReference>
<feature type="domain" description="Endonuclease/exonuclease/phosphatase" evidence="1">
    <location>
        <begin position="12"/>
        <end position="364"/>
    </location>
</feature>
<dbReference type="eggNOG" id="COG4222">
    <property type="taxonomic scope" value="Bacteria"/>
</dbReference>
<sequence>MLSNGQSVRVATFNVSMDGTNYVEQGHIITGNELQHNLQEGEHKQIKNIAEIIQRLRPNIIVLNEFDYSQQSATDVQNFINNYLKVSQNSNKPIDYPYFYSAPVNTGVDSGVDLDNDGIASGTKDDAFGFGFFPGHYGMLVLSQYPIEFEQIRTFQHFLWKDMPDNLLSTIIDASGEPYYSQEAQQILRLSSKSHWDIPIKVGEHTIHLLASHPTPPVFDGSENRNGKRNHDEIRFWTDYLSGNERSAYIYDDKRKLGGFKGEHFVIAGDLNASPDEGDGIKSAIRGLLGHPSVNDSFVPKSEAGQLHTPDSQYAAQHTADWAMRADYVLPSTSLDVKASGVFWPKLDDPLFRLIKDRKSSSDHRLVWVDVALKYF</sequence>
<dbReference type="STRING" id="493475.GARC_3624"/>
<dbReference type="EMBL" id="BAEO01000055">
    <property type="protein sequence ID" value="GAC20578.1"/>
    <property type="molecule type" value="Genomic_DNA"/>
</dbReference>